<protein>
    <submittedName>
        <fullName evidence="1">Uncharacterized protein</fullName>
    </submittedName>
</protein>
<keyword evidence="2" id="KW-1185">Reference proteome</keyword>
<name>A0ACC0BYJ4_CATRO</name>
<dbReference type="EMBL" id="CM044702">
    <property type="protein sequence ID" value="KAI5677768.1"/>
    <property type="molecule type" value="Genomic_DNA"/>
</dbReference>
<gene>
    <name evidence="1" type="ORF">M9H77_08718</name>
</gene>
<comment type="caution">
    <text evidence="1">The sequence shown here is derived from an EMBL/GenBank/DDBJ whole genome shotgun (WGS) entry which is preliminary data.</text>
</comment>
<sequence length="203" mass="23852">MDYLFVVAYVDQILNDGKTFEDHWFNFQQVLFVLRNEKSYANLGTYEFTMEHGTFLGYVVIFQRFQVGANMVQAIKDWLISKCTFEERSFHEFTRFYKNFIKYLSTITSLLVDVPKKMSDFTWKICLHLIKFASNQAYHSPMLYSALEVDYSFKLIISISLDLIPYSDHALNLGDKNIRQASKLLIIYTINKDYSGEQLGCEK</sequence>
<evidence type="ECO:0000313" key="1">
    <source>
        <dbReference type="EMBL" id="KAI5677768.1"/>
    </source>
</evidence>
<reference evidence="2" key="1">
    <citation type="journal article" date="2023" name="Nat. Plants">
        <title>Single-cell RNA sequencing provides a high-resolution roadmap for understanding the multicellular compartmentation of specialized metabolism.</title>
        <authorList>
            <person name="Sun S."/>
            <person name="Shen X."/>
            <person name="Li Y."/>
            <person name="Li Y."/>
            <person name="Wang S."/>
            <person name="Li R."/>
            <person name="Zhang H."/>
            <person name="Shen G."/>
            <person name="Guo B."/>
            <person name="Wei J."/>
            <person name="Xu J."/>
            <person name="St-Pierre B."/>
            <person name="Chen S."/>
            <person name="Sun C."/>
        </authorList>
    </citation>
    <scope>NUCLEOTIDE SEQUENCE [LARGE SCALE GENOMIC DNA]</scope>
</reference>
<evidence type="ECO:0000313" key="2">
    <source>
        <dbReference type="Proteomes" id="UP001060085"/>
    </source>
</evidence>
<dbReference type="Proteomes" id="UP001060085">
    <property type="component" value="Linkage Group LG02"/>
</dbReference>
<organism evidence="1 2">
    <name type="scientific">Catharanthus roseus</name>
    <name type="common">Madagascar periwinkle</name>
    <name type="synonym">Vinca rosea</name>
    <dbReference type="NCBI Taxonomy" id="4058"/>
    <lineage>
        <taxon>Eukaryota</taxon>
        <taxon>Viridiplantae</taxon>
        <taxon>Streptophyta</taxon>
        <taxon>Embryophyta</taxon>
        <taxon>Tracheophyta</taxon>
        <taxon>Spermatophyta</taxon>
        <taxon>Magnoliopsida</taxon>
        <taxon>eudicotyledons</taxon>
        <taxon>Gunneridae</taxon>
        <taxon>Pentapetalae</taxon>
        <taxon>asterids</taxon>
        <taxon>lamiids</taxon>
        <taxon>Gentianales</taxon>
        <taxon>Apocynaceae</taxon>
        <taxon>Rauvolfioideae</taxon>
        <taxon>Vinceae</taxon>
        <taxon>Catharanthinae</taxon>
        <taxon>Catharanthus</taxon>
    </lineage>
</organism>
<accession>A0ACC0BYJ4</accession>
<proteinExistence type="predicted"/>